<protein>
    <submittedName>
        <fullName evidence="1">Aldose 1-epimerase family protein</fullName>
    </submittedName>
</protein>
<gene>
    <name evidence="1" type="ORF">RFM23_30285</name>
</gene>
<name>A0ABU5AX54_9HYPH</name>
<dbReference type="RefSeq" id="WP_127392810.1">
    <property type="nucleotide sequence ID" value="NZ_JAVIIP010000031.1"/>
</dbReference>
<dbReference type="Proteomes" id="UP001276564">
    <property type="component" value="Unassembled WGS sequence"/>
</dbReference>
<evidence type="ECO:0000313" key="1">
    <source>
        <dbReference type="EMBL" id="MDX8541893.1"/>
    </source>
</evidence>
<keyword evidence="2" id="KW-1185">Reference proteome</keyword>
<dbReference type="InterPro" id="IPR037481">
    <property type="entry name" value="LacX"/>
</dbReference>
<organism evidence="1 2">
    <name type="scientific">Mesorhizobium abyssinicae</name>
    <dbReference type="NCBI Taxonomy" id="1209958"/>
    <lineage>
        <taxon>Bacteria</taxon>
        <taxon>Pseudomonadati</taxon>
        <taxon>Pseudomonadota</taxon>
        <taxon>Alphaproteobacteria</taxon>
        <taxon>Hyphomicrobiales</taxon>
        <taxon>Phyllobacteriaceae</taxon>
        <taxon>Mesorhizobium</taxon>
    </lineage>
</organism>
<accession>A0ABU5AX54</accession>
<dbReference type="PANTHER" id="PTHR11122:SF13">
    <property type="entry name" value="GLUCOSE-6-PHOSPHATE 1-EPIMERASE"/>
    <property type="match status" value="1"/>
</dbReference>
<comment type="caution">
    <text evidence="1">The sequence shown here is derived from an EMBL/GenBank/DDBJ whole genome shotgun (WGS) entry which is preliminary data.</text>
</comment>
<dbReference type="SUPFAM" id="SSF74650">
    <property type="entry name" value="Galactose mutarotase-like"/>
    <property type="match status" value="1"/>
</dbReference>
<dbReference type="EMBL" id="JAVIIP010000031">
    <property type="protein sequence ID" value="MDX8541893.1"/>
    <property type="molecule type" value="Genomic_DNA"/>
</dbReference>
<reference evidence="1 2" key="1">
    <citation type="submission" date="2023-08" db="EMBL/GenBank/DDBJ databases">
        <title>Implementing the SeqCode for naming new Mesorhizobium species isolated from Vachellia karroo root nodules.</title>
        <authorList>
            <person name="Van Lill M."/>
        </authorList>
    </citation>
    <scope>NUCLEOTIDE SEQUENCE [LARGE SCALE GENOMIC DNA]</scope>
    <source>
        <strain evidence="1 2">VK4B</strain>
    </source>
</reference>
<dbReference type="InterPro" id="IPR014718">
    <property type="entry name" value="GH-type_carb-bd"/>
</dbReference>
<dbReference type="InterPro" id="IPR008183">
    <property type="entry name" value="Aldose_1/G6P_1-epimerase"/>
</dbReference>
<sequence length="290" mass="32046">MEQDSLTLHGDGISATIVRQGAELVSLRDSEGTELLWQAGPAWKRHSPVLFPIVGRLKGDQLRHRGRSYPMTQHGFARDRRFAWTEQGPRSCTLLLTDDAGTREQYPFAFHLAISYSLRLRQLDVSFTITNTGGETLPASIGGHPAFNWPLLPDLPKTAYHLTFANDESAPIRRLKDGLLLPTPQPTPVKGKILALSESLFEEDAVIIDRPASANVRYAAGHGPALEISWQGFRELGIWSRPGGAPFLCIEPWHGLASPVDFDGEFTEKPGVMLIPPAATRVLSYQIHLD</sequence>
<dbReference type="InterPro" id="IPR011013">
    <property type="entry name" value="Gal_mutarotase_sf_dom"/>
</dbReference>
<evidence type="ECO:0000313" key="2">
    <source>
        <dbReference type="Proteomes" id="UP001276564"/>
    </source>
</evidence>
<dbReference type="PANTHER" id="PTHR11122">
    <property type="entry name" value="APOSPORY-ASSOCIATED PROTEIN C-RELATED"/>
    <property type="match status" value="1"/>
</dbReference>
<dbReference type="Gene3D" id="2.70.98.10">
    <property type="match status" value="1"/>
</dbReference>
<dbReference type="Pfam" id="PF01263">
    <property type="entry name" value="Aldose_epim"/>
    <property type="match status" value="1"/>
</dbReference>
<proteinExistence type="predicted"/>
<dbReference type="CDD" id="cd09024">
    <property type="entry name" value="Aldose_epim_lacX"/>
    <property type="match status" value="1"/>
</dbReference>